<gene>
    <name evidence="5" type="ORF">BN2614_LOCUS1</name>
</gene>
<proteinExistence type="inferred from homology"/>
<sequence>MLQSHCPVSNCDDEARLHWEFEITDDHRAGNIVENLKGRLNTCGVVSPRFDVQLKDLPKWQKNLFPSLQFGFIDLTTSAGIMDCEEARRKHTQGKIPRLFF</sequence>
<dbReference type="GO" id="GO:0006412">
    <property type="term" value="P:translation"/>
    <property type="evidence" value="ECO:0007669"/>
    <property type="project" value="InterPro"/>
</dbReference>
<accession>A0A9X9PTM2</accession>
<dbReference type="InterPro" id="IPR000630">
    <property type="entry name" value="Ribosomal_uS8"/>
</dbReference>
<keyword evidence="6" id="KW-1185">Reference proteome</keyword>
<dbReference type="Gene3D" id="3.30.1490.10">
    <property type="match status" value="1"/>
</dbReference>
<evidence type="ECO:0000256" key="1">
    <source>
        <dbReference type="ARBA" id="ARBA00006471"/>
    </source>
</evidence>
<dbReference type="AlphaFoldDB" id="A0A9X9PTM2"/>
<evidence type="ECO:0000256" key="3">
    <source>
        <dbReference type="ARBA" id="ARBA00023274"/>
    </source>
</evidence>
<organism evidence="5 6">
    <name type="scientific">Gulo gulo</name>
    <name type="common">Wolverine</name>
    <name type="synonym">Gluton</name>
    <dbReference type="NCBI Taxonomy" id="48420"/>
    <lineage>
        <taxon>Eukaryota</taxon>
        <taxon>Metazoa</taxon>
        <taxon>Chordata</taxon>
        <taxon>Craniata</taxon>
        <taxon>Vertebrata</taxon>
        <taxon>Euteleostomi</taxon>
        <taxon>Mammalia</taxon>
        <taxon>Eutheria</taxon>
        <taxon>Laurasiatheria</taxon>
        <taxon>Carnivora</taxon>
        <taxon>Caniformia</taxon>
        <taxon>Musteloidea</taxon>
        <taxon>Mustelidae</taxon>
        <taxon>Guloninae</taxon>
        <taxon>Gulo</taxon>
    </lineage>
</organism>
<dbReference type="GO" id="GO:0005840">
    <property type="term" value="C:ribosome"/>
    <property type="evidence" value="ECO:0007669"/>
    <property type="project" value="UniProtKB-KW"/>
</dbReference>
<comment type="caution">
    <text evidence="5">The sequence shown here is derived from an EMBL/GenBank/DDBJ whole genome shotgun (WGS) entry which is preliminary data.</text>
</comment>
<dbReference type="PANTHER" id="PTHR11758">
    <property type="entry name" value="40S RIBOSOMAL PROTEIN S15A"/>
    <property type="match status" value="1"/>
</dbReference>
<evidence type="ECO:0000313" key="5">
    <source>
        <dbReference type="EMBL" id="VCW50623.1"/>
    </source>
</evidence>
<comment type="similarity">
    <text evidence="1">Belongs to the universal ribosomal protein uS8 family.</text>
</comment>
<keyword evidence="3" id="KW-0687">Ribonucleoprotein</keyword>
<protein>
    <recommendedName>
        <fullName evidence="4">40S ribosomal protein S15a</fullName>
    </recommendedName>
</protein>
<dbReference type="EMBL" id="CYRY02000860">
    <property type="protein sequence ID" value="VCW50623.1"/>
    <property type="molecule type" value="Genomic_DNA"/>
</dbReference>
<evidence type="ECO:0000313" key="6">
    <source>
        <dbReference type="Proteomes" id="UP000269945"/>
    </source>
</evidence>
<dbReference type="FunFam" id="3.30.1490.10:FF:000002">
    <property type="entry name" value="40S ribosomal protein S15a"/>
    <property type="match status" value="1"/>
</dbReference>
<dbReference type="GO" id="GO:0003735">
    <property type="term" value="F:structural constituent of ribosome"/>
    <property type="evidence" value="ECO:0007669"/>
    <property type="project" value="InterPro"/>
</dbReference>
<dbReference type="Proteomes" id="UP000269945">
    <property type="component" value="Unassembled WGS sequence"/>
</dbReference>
<evidence type="ECO:0000256" key="4">
    <source>
        <dbReference type="ARBA" id="ARBA00035422"/>
    </source>
</evidence>
<reference evidence="5 6" key="1">
    <citation type="submission" date="2018-10" db="EMBL/GenBank/DDBJ databases">
        <authorList>
            <person name="Ekblom R."/>
            <person name="Jareborg N."/>
        </authorList>
    </citation>
    <scope>NUCLEOTIDE SEQUENCE [LARGE SCALE GENOMIC DNA]</scope>
    <source>
        <tissue evidence="5">Muscle</tissue>
    </source>
</reference>
<dbReference type="SUPFAM" id="SSF56047">
    <property type="entry name" value="Ribosomal protein S8"/>
    <property type="match status" value="1"/>
</dbReference>
<dbReference type="GO" id="GO:1990904">
    <property type="term" value="C:ribonucleoprotein complex"/>
    <property type="evidence" value="ECO:0007669"/>
    <property type="project" value="UniProtKB-KW"/>
</dbReference>
<keyword evidence="2" id="KW-0689">Ribosomal protein</keyword>
<name>A0A9X9PTM2_GULGU</name>
<dbReference type="InterPro" id="IPR035987">
    <property type="entry name" value="Ribosomal_uS8_sf"/>
</dbReference>
<evidence type="ECO:0000256" key="2">
    <source>
        <dbReference type="ARBA" id="ARBA00022980"/>
    </source>
</evidence>